<organism evidence="1 2">
    <name type="scientific">Caerostris extrusa</name>
    <name type="common">Bark spider</name>
    <name type="synonym">Caerostris bankana</name>
    <dbReference type="NCBI Taxonomy" id="172846"/>
    <lineage>
        <taxon>Eukaryota</taxon>
        <taxon>Metazoa</taxon>
        <taxon>Ecdysozoa</taxon>
        <taxon>Arthropoda</taxon>
        <taxon>Chelicerata</taxon>
        <taxon>Arachnida</taxon>
        <taxon>Araneae</taxon>
        <taxon>Araneomorphae</taxon>
        <taxon>Entelegynae</taxon>
        <taxon>Araneoidea</taxon>
        <taxon>Araneidae</taxon>
        <taxon>Caerostris</taxon>
    </lineage>
</organism>
<accession>A0AAV4MKW7</accession>
<evidence type="ECO:0000313" key="2">
    <source>
        <dbReference type="Proteomes" id="UP001054945"/>
    </source>
</evidence>
<reference evidence="1 2" key="1">
    <citation type="submission" date="2021-06" db="EMBL/GenBank/DDBJ databases">
        <title>Caerostris extrusa draft genome.</title>
        <authorList>
            <person name="Kono N."/>
            <person name="Arakawa K."/>
        </authorList>
    </citation>
    <scope>NUCLEOTIDE SEQUENCE [LARGE SCALE GENOMIC DNA]</scope>
</reference>
<evidence type="ECO:0000313" key="1">
    <source>
        <dbReference type="EMBL" id="GIX72440.1"/>
    </source>
</evidence>
<comment type="caution">
    <text evidence="1">The sequence shown here is derived from an EMBL/GenBank/DDBJ whole genome shotgun (WGS) entry which is preliminary data.</text>
</comment>
<proteinExistence type="predicted"/>
<dbReference type="EMBL" id="BPLR01019847">
    <property type="protein sequence ID" value="GIX72440.1"/>
    <property type="molecule type" value="Genomic_DNA"/>
</dbReference>
<protein>
    <submittedName>
        <fullName evidence="1">Uncharacterized protein</fullName>
    </submittedName>
</protein>
<gene>
    <name evidence="1" type="ORF">CEXT_734771</name>
</gene>
<keyword evidence="2" id="KW-1185">Reference proteome</keyword>
<dbReference type="AlphaFoldDB" id="A0AAV4MKW7"/>
<dbReference type="Proteomes" id="UP001054945">
    <property type="component" value="Unassembled WGS sequence"/>
</dbReference>
<sequence length="101" mass="11548">MEINWFHNSTLISDFNNLKRPPNSAILNKKDTHSTNIQYTDSSERNTMEINLLNHEIKQHTKHFKQNIHSGHSGATEIALGHNSTLISDLNSLKNREETSP</sequence>
<name>A0AAV4MKW7_CAEEX</name>